<evidence type="ECO:0000256" key="3">
    <source>
        <dbReference type="RuleBase" id="RU361134"/>
    </source>
</evidence>
<keyword evidence="7" id="KW-1185">Reference proteome</keyword>
<keyword evidence="3" id="KW-0326">Glycosidase</keyword>
<dbReference type="PRINTS" id="PR00110">
    <property type="entry name" value="ALPHAAMYLASE"/>
</dbReference>
<dbReference type="PANTHER" id="PTHR10357:SF179">
    <property type="entry name" value="NEUTRAL AND BASIC AMINO ACID TRANSPORT PROTEIN RBAT"/>
    <property type="match status" value="1"/>
</dbReference>
<organism evidence="6 7">
    <name type="scientific">Catenovulum sediminis</name>
    <dbReference type="NCBI Taxonomy" id="1740262"/>
    <lineage>
        <taxon>Bacteria</taxon>
        <taxon>Pseudomonadati</taxon>
        <taxon>Pseudomonadota</taxon>
        <taxon>Gammaproteobacteria</taxon>
        <taxon>Alteromonadales</taxon>
        <taxon>Alteromonadaceae</taxon>
        <taxon>Catenovulum</taxon>
    </lineage>
</organism>
<evidence type="ECO:0000256" key="4">
    <source>
        <dbReference type="SAM" id="SignalP"/>
    </source>
</evidence>
<evidence type="ECO:0000313" key="7">
    <source>
        <dbReference type="Proteomes" id="UP001467690"/>
    </source>
</evidence>
<dbReference type="Gene3D" id="3.90.400.10">
    <property type="entry name" value="Oligo-1,6-glucosidase, Domain 2"/>
    <property type="match status" value="1"/>
</dbReference>
<dbReference type="InterPro" id="IPR017853">
    <property type="entry name" value="GH"/>
</dbReference>
<keyword evidence="3" id="KW-0119">Carbohydrate metabolism</keyword>
<accession>A0ABV1RN48</accession>
<reference evidence="6 7" key="1">
    <citation type="submission" date="2024-06" db="EMBL/GenBank/DDBJ databases">
        <authorList>
            <person name="Chen R.Y."/>
        </authorList>
    </citation>
    <scope>NUCLEOTIDE SEQUENCE [LARGE SCALE GENOMIC DNA]</scope>
    <source>
        <strain evidence="6 7">D2</strain>
    </source>
</reference>
<dbReference type="PANTHER" id="PTHR10357">
    <property type="entry name" value="ALPHA-AMYLASE FAMILY MEMBER"/>
    <property type="match status" value="1"/>
</dbReference>
<dbReference type="InterPro" id="IPR045857">
    <property type="entry name" value="O16G_dom_2"/>
</dbReference>
<dbReference type="Proteomes" id="UP001467690">
    <property type="component" value="Unassembled WGS sequence"/>
</dbReference>
<dbReference type="InterPro" id="IPR006047">
    <property type="entry name" value="GH13_cat_dom"/>
</dbReference>
<dbReference type="GO" id="GO:0016787">
    <property type="term" value="F:hydrolase activity"/>
    <property type="evidence" value="ECO:0007669"/>
    <property type="project" value="UniProtKB-KW"/>
</dbReference>
<dbReference type="Pfam" id="PF00128">
    <property type="entry name" value="Alpha-amylase"/>
    <property type="match status" value="1"/>
</dbReference>
<dbReference type="SUPFAM" id="SSF51445">
    <property type="entry name" value="(Trans)glycosidases"/>
    <property type="match status" value="1"/>
</dbReference>
<feature type="signal peptide" evidence="4">
    <location>
        <begin position="1"/>
        <end position="20"/>
    </location>
</feature>
<evidence type="ECO:0000313" key="6">
    <source>
        <dbReference type="EMBL" id="MER2494356.1"/>
    </source>
</evidence>
<dbReference type="EC" id="3.2.1.1" evidence="3"/>
<dbReference type="Gene3D" id="3.20.20.80">
    <property type="entry name" value="Glycosidases"/>
    <property type="match status" value="1"/>
</dbReference>
<keyword evidence="4" id="KW-0732">Signal</keyword>
<sequence length="561" mass="64817">MIRNTLLAVLLLAQSNVNFANPANSVAHADDDQEISIKRDKKTDWWLSARMYHIWIRSFMDSDGDGNGDFKGIEQKIGYLQDLGINTILLSPFFQSVSYHGYDVVDLYQINPTYGNEADFRALIQAAHSRNIKVLLDIPLNHTSQDHPWFKKSLKKKGKYTDYYRWVDTLPNDYGLPWDEHSPVTATWHHKEEREGYYYGLFGYGNPDLNYLNKDVKKEIKKILAYWLGKGVDGFRIDAARHLAEEGNNPLQADTKSNFKLLKSLVSHVKKINPDAFLIGETFSDLVSSKEYLKGKNSLDAVFNFEFFTELRTIYGSGADYFAQGDDTAKRIVEDIYTRIIKHKQLNKEAFVFLNNHDVNRFLINNPQEAVIRRIIATIAILSPFNTTIYYGEEVGVAQTQFDDHMYARAPMQWTSEKNAGFTTNDTTWVDNPAWFPWKAGHTVWFDSFQKQSGNRNVSFQDSDEGSLLNHYKTLLQLKKDDAVLSMPSKFRLVKTSNKHVFAIEYRAGKERRCLLVNLNPYIEQTTLLSSRIKKKYELSKRKLKLAPGEFQILTRTMDRK</sequence>
<evidence type="ECO:0000259" key="5">
    <source>
        <dbReference type="SMART" id="SM00642"/>
    </source>
</evidence>
<dbReference type="EMBL" id="JBELOE010000296">
    <property type="protein sequence ID" value="MER2494356.1"/>
    <property type="molecule type" value="Genomic_DNA"/>
</dbReference>
<evidence type="ECO:0000256" key="1">
    <source>
        <dbReference type="ARBA" id="ARBA00008061"/>
    </source>
</evidence>
<dbReference type="InterPro" id="IPR006046">
    <property type="entry name" value="Alpha_amylase"/>
</dbReference>
<feature type="domain" description="Glycosyl hydrolase family 13 catalytic" evidence="5">
    <location>
        <begin position="53"/>
        <end position="423"/>
    </location>
</feature>
<gene>
    <name evidence="6" type="ORF">ABS311_20980</name>
</gene>
<comment type="catalytic activity">
    <reaction evidence="3">
        <text>Endohydrolysis of (1-&gt;4)-alpha-D-glucosidic linkages in polysaccharides containing three or more (1-&gt;4)-alpha-linked D-glucose units.</text>
        <dbReference type="EC" id="3.2.1.1"/>
    </reaction>
</comment>
<feature type="chain" id="PRO_5045964154" description="Alpha-amylase" evidence="4">
    <location>
        <begin position="21"/>
        <end position="561"/>
    </location>
</feature>
<evidence type="ECO:0000256" key="2">
    <source>
        <dbReference type="RuleBase" id="RU003615"/>
    </source>
</evidence>
<dbReference type="SMART" id="SM00642">
    <property type="entry name" value="Aamy"/>
    <property type="match status" value="1"/>
</dbReference>
<protein>
    <recommendedName>
        <fullName evidence="3">Alpha-amylase</fullName>
        <ecNumber evidence="3">3.2.1.1</ecNumber>
    </recommendedName>
</protein>
<comment type="caution">
    <text evidence="6">The sequence shown here is derived from an EMBL/GenBank/DDBJ whole genome shotgun (WGS) entry which is preliminary data.</text>
</comment>
<comment type="similarity">
    <text evidence="1 2">Belongs to the glycosyl hydrolase 13 family.</text>
</comment>
<name>A0ABV1RN48_9ALTE</name>
<proteinExistence type="inferred from homology"/>
<keyword evidence="3 6" id="KW-0378">Hydrolase</keyword>